<dbReference type="InterPro" id="IPR046960">
    <property type="entry name" value="PPR_At4g14850-like_plant"/>
</dbReference>
<keyword evidence="2" id="KW-1185">Reference proteome</keyword>
<dbReference type="PANTHER" id="PTHR47926">
    <property type="entry name" value="PENTATRICOPEPTIDE REPEAT-CONTAINING PROTEIN"/>
    <property type="match status" value="1"/>
</dbReference>
<organism evidence="1 2">
    <name type="scientific">Papaver atlanticum</name>
    <dbReference type="NCBI Taxonomy" id="357466"/>
    <lineage>
        <taxon>Eukaryota</taxon>
        <taxon>Viridiplantae</taxon>
        <taxon>Streptophyta</taxon>
        <taxon>Embryophyta</taxon>
        <taxon>Tracheophyta</taxon>
        <taxon>Spermatophyta</taxon>
        <taxon>Magnoliopsida</taxon>
        <taxon>Ranunculales</taxon>
        <taxon>Papaveraceae</taxon>
        <taxon>Papaveroideae</taxon>
        <taxon>Papaver</taxon>
    </lineage>
</organism>
<sequence>MQQGKNIFELMMQDQKVHPNVQHYACIVDLLGAGMVLAGNMGTLELAEVAAKNIFEIEPDNAGNHALLSNIYAADRKWDKVAGSRKLLKDSGAKKEMGKSWIDIIHSLHICCTRWKPSENNGDLRKVR</sequence>
<evidence type="ECO:0000313" key="1">
    <source>
        <dbReference type="EMBL" id="KAI3832594.1"/>
    </source>
</evidence>
<dbReference type="Proteomes" id="UP001202328">
    <property type="component" value="Unassembled WGS sequence"/>
</dbReference>
<dbReference type="PANTHER" id="PTHR47926:SF542">
    <property type="entry name" value="PENTATRICOPEPTIDE REPEAT-CONTAINING PROTEIN"/>
    <property type="match status" value="1"/>
</dbReference>
<dbReference type="EMBL" id="JAJJMB010017986">
    <property type="protein sequence ID" value="KAI3832594.1"/>
    <property type="molecule type" value="Genomic_DNA"/>
</dbReference>
<reference evidence="1" key="1">
    <citation type="submission" date="2022-04" db="EMBL/GenBank/DDBJ databases">
        <title>A functionally conserved STORR gene fusion in Papaver species that diverged 16.8 million years ago.</title>
        <authorList>
            <person name="Catania T."/>
        </authorList>
    </citation>
    <scope>NUCLEOTIDE SEQUENCE</scope>
    <source>
        <strain evidence="1">S-188037</strain>
    </source>
</reference>
<dbReference type="GO" id="GO:0009451">
    <property type="term" value="P:RNA modification"/>
    <property type="evidence" value="ECO:0007669"/>
    <property type="project" value="InterPro"/>
</dbReference>
<accession>A0AAD4RUK2</accession>
<dbReference type="AlphaFoldDB" id="A0AAD4RUK2"/>
<dbReference type="InterPro" id="IPR046848">
    <property type="entry name" value="E_motif"/>
</dbReference>
<dbReference type="Pfam" id="PF20431">
    <property type="entry name" value="E_motif"/>
    <property type="match status" value="1"/>
</dbReference>
<comment type="caution">
    <text evidence="1">The sequence shown here is derived from an EMBL/GenBank/DDBJ whole genome shotgun (WGS) entry which is preliminary data.</text>
</comment>
<gene>
    <name evidence="1" type="ORF">MKW98_002140</name>
</gene>
<protein>
    <submittedName>
        <fullName evidence="1">Uncharacterized protein</fullName>
    </submittedName>
</protein>
<name>A0AAD4RUK2_9MAGN</name>
<evidence type="ECO:0000313" key="2">
    <source>
        <dbReference type="Proteomes" id="UP001202328"/>
    </source>
</evidence>
<dbReference type="GO" id="GO:0003723">
    <property type="term" value="F:RNA binding"/>
    <property type="evidence" value="ECO:0007669"/>
    <property type="project" value="InterPro"/>
</dbReference>
<proteinExistence type="predicted"/>